<dbReference type="Proteomes" id="UP000886998">
    <property type="component" value="Unassembled WGS sequence"/>
</dbReference>
<evidence type="ECO:0000313" key="2">
    <source>
        <dbReference type="Proteomes" id="UP000886998"/>
    </source>
</evidence>
<proteinExistence type="predicted"/>
<reference evidence="1" key="1">
    <citation type="submission" date="2020-08" db="EMBL/GenBank/DDBJ databases">
        <title>Multicomponent nature underlies the extraordinary mechanical properties of spider dragline silk.</title>
        <authorList>
            <person name="Kono N."/>
            <person name="Nakamura H."/>
            <person name="Mori M."/>
            <person name="Yoshida Y."/>
            <person name="Ohtoshi R."/>
            <person name="Malay A.D."/>
            <person name="Moran D.A.P."/>
            <person name="Tomita M."/>
            <person name="Numata K."/>
            <person name="Arakawa K."/>
        </authorList>
    </citation>
    <scope>NUCLEOTIDE SEQUENCE</scope>
</reference>
<protein>
    <submittedName>
        <fullName evidence="1">Uncharacterized protein</fullName>
    </submittedName>
</protein>
<comment type="caution">
    <text evidence="1">The sequence shown here is derived from an EMBL/GenBank/DDBJ whole genome shotgun (WGS) entry which is preliminary data.</text>
</comment>
<keyword evidence="2" id="KW-1185">Reference proteome</keyword>
<sequence length="107" mass="12233">MISFRRASALSFFQSISDQWSPLSDKLIQVSDCVPLSFGDVKPKSIRASELSERFGFILTQSWTLEIEWNFVFNPFGMRWNGFQKETLQSNVNGGAFSNDFSSTRAY</sequence>
<evidence type="ECO:0000313" key="1">
    <source>
        <dbReference type="EMBL" id="GFS62679.1"/>
    </source>
</evidence>
<name>A0A8X6IVL6_9ARAC</name>
<organism evidence="1 2">
    <name type="scientific">Trichonephila inaurata madagascariensis</name>
    <dbReference type="NCBI Taxonomy" id="2747483"/>
    <lineage>
        <taxon>Eukaryota</taxon>
        <taxon>Metazoa</taxon>
        <taxon>Ecdysozoa</taxon>
        <taxon>Arthropoda</taxon>
        <taxon>Chelicerata</taxon>
        <taxon>Arachnida</taxon>
        <taxon>Araneae</taxon>
        <taxon>Araneomorphae</taxon>
        <taxon>Entelegynae</taxon>
        <taxon>Araneoidea</taxon>
        <taxon>Nephilidae</taxon>
        <taxon>Trichonephila</taxon>
        <taxon>Trichonephila inaurata</taxon>
    </lineage>
</organism>
<gene>
    <name evidence="1" type="ORF">TNIN_263231</name>
</gene>
<dbReference type="EMBL" id="BMAV01027837">
    <property type="protein sequence ID" value="GFS62679.1"/>
    <property type="molecule type" value="Genomic_DNA"/>
</dbReference>
<dbReference type="AlphaFoldDB" id="A0A8X6IVL6"/>
<accession>A0A8X6IVL6</accession>